<keyword evidence="3" id="KW-1185">Reference proteome</keyword>
<proteinExistence type="predicted"/>
<accession>A0A916MZV9</accession>
<reference evidence="2" key="1">
    <citation type="submission" date="2021-03" db="EMBL/GenBank/DDBJ databases">
        <authorList>
            <person name="Peeters C."/>
        </authorList>
    </citation>
    <scope>NUCLEOTIDE SEQUENCE</scope>
    <source>
        <strain evidence="2">LMG 31506</strain>
    </source>
</reference>
<organism evidence="2 3">
    <name type="scientific">Cupriavidus yeoncheonensis</name>
    <dbReference type="NCBI Taxonomy" id="1462994"/>
    <lineage>
        <taxon>Bacteria</taxon>
        <taxon>Pseudomonadati</taxon>
        <taxon>Pseudomonadota</taxon>
        <taxon>Betaproteobacteria</taxon>
        <taxon>Burkholderiales</taxon>
        <taxon>Burkholderiaceae</taxon>
        <taxon>Cupriavidus</taxon>
    </lineage>
</organism>
<dbReference type="AlphaFoldDB" id="A0A916MZV9"/>
<comment type="caution">
    <text evidence="2">The sequence shown here is derived from an EMBL/GenBank/DDBJ whole genome shotgun (WGS) entry which is preliminary data.</text>
</comment>
<gene>
    <name evidence="2" type="ORF">LMG31506_05065</name>
</gene>
<dbReference type="RefSeq" id="WP_211949926.1">
    <property type="nucleotide sequence ID" value="NZ_CAJPUY010000022.1"/>
</dbReference>
<dbReference type="EMBL" id="CAJPUY010000022">
    <property type="protein sequence ID" value="CAG2154397.1"/>
    <property type="molecule type" value="Genomic_DNA"/>
</dbReference>
<dbReference type="InterPro" id="IPR009492">
    <property type="entry name" value="TniQ"/>
</dbReference>
<protein>
    <recommendedName>
        <fullName evidence="1">TniQ domain-containing protein</fullName>
    </recommendedName>
</protein>
<sequence>MNLFLPAPYQDELASSVCMRYIASFGRQEARLRFPAFFGKRERGGFHLPFHLPIALSRVALDYELHSSVTWIQLFLHHTIIPYLCAYQRPDAAALIYTTLLQGGDWRGKVYSVIRSAKHLVAGTLRWCPDCADEERESGEAWWHLSHQLAGVWTCDIHQVELIGADAVEGYEDALLWESAEILIPRDTAKYRKTPVLSDRLKMLSRHVIELLRQPTCSCSDEVPSLLIATQKAGFSGRVEERLCETTFETYWQEAISRLKGLDDFFPCGWLSHESCRDKVMRDPLCRTMWRIFLKDKYDVELEDEREREASNDEAARKRLILLCPNPFASHMGPIAMAIVSPRRWAGEFVRASCACGLSIKISSRFNRTIFDMSQVEAVNTYGKDWAFEVTSQVDAGMTLNVVAEAMKIPLGSAKVLYAKGRRTPSNWKQVVSGSKSHWKKSAFYCPNDSADHGPNHRVEQVRIPRRSEVAHLACSCGLRIVVGLECAGRTIHDSDIYRVMRGELRRTHADLDPDAS</sequence>
<evidence type="ECO:0000259" key="1">
    <source>
        <dbReference type="Pfam" id="PF06527"/>
    </source>
</evidence>
<dbReference type="Pfam" id="PF06527">
    <property type="entry name" value="TniQ"/>
    <property type="match status" value="1"/>
</dbReference>
<name>A0A916MZV9_9BURK</name>
<evidence type="ECO:0000313" key="2">
    <source>
        <dbReference type="EMBL" id="CAG2154397.1"/>
    </source>
</evidence>
<feature type="domain" description="TniQ" evidence="1">
    <location>
        <begin position="4"/>
        <end position="162"/>
    </location>
</feature>
<evidence type="ECO:0000313" key="3">
    <source>
        <dbReference type="Proteomes" id="UP000672934"/>
    </source>
</evidence>
<dbReference type="Proteomes" id="UP000672934">
    <property type="component" value="Unassembled WGS sequence"/>
</dbReference>